<accession>A0A2P8HK26</accession>
<proteinExistence type="predicted"/>
<keyword evidence="2" id="KW-1185">Reference proteome</keyword>
<dbReference type="Proteomes" id="UP000240971">
    <property type="component" value="Unassembled WGS sequence"/>
</dbReference>
<gene>
    <name evidence="1" type="ORF">CLV51_103554</name>
</gene>
<protein>
    <submittedName>
        <fullName evidence="1">Uncharacterized protein</fullName>
    </submittedName>
</protein>
<evidence type="ECO:0000313" key="1">
    <source>
        <dbReference type="EMBL" id="PSL46573.1"/>
    </source>
</evidence>
<sequence>MKNEMSPVTSVYFVALIKAYLRGTKTRQEVIQDLYNTTSLLQKEEDNGKEVTQLLFKIASEINENYYQDIVTGITHASDTTPTREGMVHQLQAMLTGFITPKQLYQWATWHNNNEADTDSGSSFFDDIAVDYFCTQLLPASFEELTTAQYKQALKIFQSTHHNTLKDKVALVLLSDKEKQRFLFYLGDYIQGHTSPEQLDVYLLHKFGMDHHSFPYMSSLSAIMQEPGKLSALLNMAAMIEN</sequence>
<comment type="caution">
    <text evidence="1">The sequence shown here is derived from an EMBL/GenBank/DDBJ whole genome shotgun (WGS) entry which is preliminary data.</text>
</comment>
<reference evidence="1 2" key="1">
    <citation type="submission" date="2018-03" db="EMBL/GenBank/DDBJ databases">
        <title>Genomic Encyclopedia of Archaeal and Bacterial Type Strains, Phase II (KMG-II): from individual species to whole genera.</title>
        <authorList>
            <person name="Goeker M."/>
        </authorList>
    </citation>
    <scope>NUCLEOTIDE SEQUENCE [LARGE SCALE GENOMIC DNA]</scope>
    <source>
        <strain evidence="1 2">DSM 24859</strain>
    </source>
</reference>
<name>A0A2P8HK26_CHINA</name>
<dbReference type="RefSeq" id="WP_106529345.1">
    <property type="nucleotide sequence ID" value="NZ_PYAW01000003.1"/>
</dbReference>
<organism evidence="1 2">
    <name type="scientific">Chitinophaga niastensis</name>
    <dbReference type="NCBI Taxonomy" id="536980"/>
    <lineage>
        <taxon>Bacteria</taxon>
        <taxon>Pseudomonadati</taxon>
        <taxon>Bacteroidota</taxon>
        <taxon>Chitinophagia</taxon>
        <taxon>Chitinophagales</taxon>
        <taxon>Chitinophagaceae</taxon>
        <taxon>Chitinophaga</taxon>
    </lineage>
</organism>
<evidence type="ECO:0000313" key="2">
    <source>
        <dbReference type="Proteomes" id="UP000240971"/>
    </source>
</evidence>
<dbReference type="AlphaFoldDB" id="A0A2P8HK26"/>
<dbReference type="OrthoDB" id="646335at2"/>
<dbReference type="EMBL" id="PYAW01000003">
    <property type="protein sequence ID" value="PSL46573.1"/>
    <property type="molecule type" value="Genomic_DNA"/>
</dbReference>